<dbReference type="SUPFAM" id="SSF55103">
    <property type="entry name" value="FAD-linked oxidases, C-terminal domain"/>
    <property type="match status" value="1"/>
</dbReference>
<dbReference type="GO" id="GO:0055085">
    <property type="term" value="P:transmembrane transport"/>
    <property type="evidence" value="ECO:0007669"/>
    <property type="project" value="InterPro"/>
</dbReference>
<dbReference type="InterPro" id="IPR006094">
    <property type="entry name" value="Oxid_FAD_bind_N"/>
</dbReference>
<keyword evidence="5" id="KW-1003">Cell membrane</keyword>
<dbReference type="InterPro" id="IPR012256">
    <property type="entry name" value="D_lactate_DH"/>
</dbReference>
<comment type="subcellular location">
    <subcellularLocation>
        <location evidence="5">Cell inner membrane</location>
        <topology evidence="5">Peripheral membrane protein</topology>
        <orientation evidence="5">Cytoplasmic side</orientation>
    </subcellularLocation>
</comment>
<dbReference type="AlphaFoldDB" id="A0A2P7QM74"/>
<evidence type="ECO:0000256" key="7">
    <source>
        <dbReference type="PIRSR" id="PIRSR000101-1"/>
    </source>
</evidence>
<dbReference type="SUPFAM" id="SSF56176">
    <property type="entry name" value="FAD-binding/transporter-associated domain-like"/>
    <property type="match status" value="1"/>
</dbReference>
<dbReference type="InterPro" id="IPR016164">
    <property type="entry name" value="FAD-linked_Oxase-like_C"/>
</dbReference>
<dbReference type="RefSeq" id="WP_106514259.1">
    <property type="nucleotide sequence ID" value="NZ_PXYI01000005.1"/>
</dbReference>
<dbReference type="Gene3D" id="3.30.43.10">
    <property type="entry name" value="Uridine Diphospho-n-acetylenolpyruvylglucosamine Reductase, domain 2"/>
    <property type="match status" value="1"/>
</dbReference>
<evidence type="ECO:0000313" key="9">
    <source>
        <dbReference type="EMBL" id="PSJ39060.1"/>
    </source>
</evidence>
<feature type="binding site" evidence="5 7">
    <location>
        <begin position="91"/>
        <end position="92"/>
    </location>
    <ligand>
        <name>FAD</name>
        <dbReference type="ChEBI" id="CHEBI:57692"/>
    </ligand>
</feature>
<dbReference type="HAMAP" id="MF_02092">
    <property type="entry name" value="DLDH_Dld"/>
    <property type="match status" value="1"/>
</dbReference>
<feature type="domain" description="FAD-binding PCMH-type" evidence="8">
    <location>
        <begin position="48"/>
        <end position="278"/>
    </location>
</feature>
<dbReference type="InterPro" id="IPR016173">
    <property type="entry name" value="D-lactate_DH_C-sub2"/>
</dbReference>
<reference evidence="9 10" key="1">
    <citation type="submission" date="2018-03" db="EMBL/GenBank/DDBJ databases">
        <title>The draft genome of Sphingosinicella sp. GL-C-18.</title>
        <authorList>
            <person name="Liu L."/>
            <person name="Li L."/>
            <person name="Liang L."/>
            <person name="Zhang X."/>
            <person name="Wang T."/>
        </authorList>
    </citation>
    <scope>NUCLEOTIDE SEQUENCE [LARGE SCALE GENOMIC DNA]</scope>
    <source>
        <strain evidence="9 10">GL-C-18</strain>
    </source>
</reference>
<dbReference type="PROSITE" id="PS51387">
    <property type="entry name" value="FAD_PCMH"/>
    <property type="match status" value="1"/>
</dbReference>
<evidence type="ECO:0000256" key="2">
    <source>
        <dbReference type="ARBA" id="ARBA00022630"/>
    </source>
</evidence>
<dbReference type="OrthoDB" id="9772552at2"/>
<dbReference type="Gene3D" id="3.30.70.610">
    <property type="entry name" value="D-lactate dehydrogenase, cap domain, subdomain 1"/>
    <property type="match status" value="2"/>
</dbReference>
<comment type="similarity">
    <text evidence="5">Belongs to the quinone-dependent D-lactate dehydrogenase family.</text>
</comment>
<feature type="binding site" evidence="5 7">
    <location>
        <position position="268"/>
    </location>
    <ligand>
        <name>FAD</name>
        <dbReference type="ChEBI" id="CHEBI:57692"/>
    </ligand>
</feature>
<protein>
    <recommendedName>
        <fullName evidence="5">Quinone-dependent D-lactate dehydrogenase</fullName>
        <ecNumber evidence="5">1.1.5.12</ecNumber>
    </recommendedName>
    <alternativeName>
        <fullName evidence="5">D-lactate dehydrogenase</fullName>
        <shortName evidence="5">D-LDH</shortName>
    </alternativeName>
</protein>
<gene>
    <name evidence="5" type="primary">dld</name>
    <name evidence="9" type="ORF">C7I55_17350</name>
</gene>
<dbReference type="Pfam" id="PF01565">
    <property type="entry name" value="FAD_binding_4"/>
    <property type="match status" value="1"/>
</dbReference>
<comment type="caution">
    <text evidence="9">The sequence shown here is derived from an EMBL/GenBank/DDBJ whole genome shotgun (WGS) entry which is preliminary data.</text>
</comment>
<dbReference type="EMBL" id="PXYI01000005">
    <property type="protein sequence ID" value="PSJ39060.1"/>
    <property type="molecule type" value="Genomic_DNA"/>
</dbReference>
<dbReference type="PANTHER" id="PTHR43716:SF1">
    <property type="entry name" value="D-2-HYDROXYGLUTARATE DEHYDROGENASE, MITOCHONDRIAL"/>
    <property type="match status" value="1"/>
</dbReference>
<comment type="cofactor">
    <cofactor evidence="1 5 6 7">
        <name>FAD</name>
        <dbReference type="ChEBI" id="CHEBI:57692"/>
    </cofactor>
</comment>
<keyword evidence="4 5" id="KW-0560">Oxidoreductase</keyword>
<dbReference type="NCBIfam" id="NF008387">
    <property type="entry name" value="PRK11183.1"/>
    <property type="match status" value="1"/>
</dbReference>
<dbReference type="Pfam" id="PF09330">
    <property type="entry name" value="Lact-deh-memb"/>
    <property type="match status" value="1"/>
</dbReference>
<dbReference type="InterPro" id="IPR016167">
    <property type="entry name" value="FAD-bd_PCMH_sub1"/>
</dbReference>
<dbReference type="InterPro" id="IPR016169">
    <property type="entry name" value="FAD-bd_PCMH_sub2"/>
</dbReference>
<feature type="binding site" evidence="5 7">
    <location>
        <position position="166"/>
    </location>
    <ligand>
        <name>FAD</name>
        <dbReference type="ChEBI" id="CHEBI:57692"/>
    </ligand>
</feature>
<feature type="binding site" evidence="5 7">
    <location>
        <begin position="83"/>
        <end position="87"/>
    </location>
    <ligand>
        <name>FAD</name>
        <dbReference type="ChEBI" id="CHEBI:57692"/>
    </ligand>
</feature>
<dbReference type="GO" id="GO:0102029">
    <property type="term" value="F:D-lactate dehydrogenase (quinone) activity"/>
    <property type="evidence" value="ECO:0007669"/>
    <property type="project" value="UniProtKB-EC"/>
</dbReference>
<dbReference type="PANTHER" id="PTHR43716">
    <property type="entry name" value="D-2-HYDROXYGLUTARATE DEHYDROGENASE, MITOCHONDRIAL"/>
    <property type="match status" value="1"/>
</dbReference>
<evidence type="ECO:0000256" key="1">
    <source>
        <dbReference type="ARBA" id="ARBA00001974"/>
    </source>
</evidence>
<feature type="binding site" evidence="5 7">
    <location>
        <position position="156"/>
    </location>
    <ligand>
        <name>FAD</name>
        <dbReference type="ChEBI" id="CHEBI:57692"/>
    </ligand>
</feature>
<keyword evidence="5" id="KW-0472">Membrane</keyword>
<feature type="binding site" evidence="5 7">
    <location>
        <position position="149"/>
    </location>
    <ligand>
        <name>FAD</name>
        <dbReference type="ChEBI" id="CHEBI:57692"/>
    </ligand>
</feature>
<dbReference type="EC" id="1.1.5.12" evidence="5"/>
<dbReference type="GO" id="GO:0048038">
    <property type="term" value="F:quinone binding"/>
    <property type="evidence" value="ECO:0007669"/>
    <property type="project" value="UniProtKB-KW"/>
</dbReference>
<keyword evidence="5" id="KW-0997">Cell inner membrane</keyword>
<dbReference type="GO" id="GO:0006089">
    <property type="term" value="P:lactate metabolic process"/>
    <property type="evidence" value="ECO:0007669"/>
    <property type="project" value="UniProtKB-UniRule"/>
</dbReference>
<dbReference type="InterPro" id="IPR015409">
    <property type="entry name" value="Lactate_DH_C"/>
</dbReference>
<keyword evidence="2 5" id="KW-0285">Flavoprotein</keyword>
<dbReference type="Gene3D" id="3.30.1370.20">
    <property type="entry name" value="D-lactate dehydrogenase, cap domain, subdomain 2"/>
    <property type="match status" value="1"/>
</dbReference>
<dbReference type="InterPro" id="IPR036318">
    <property type="entry name" value="FAD-bd_PCMH-like_sf"/>
</dbReference>
<comment type="function">
    <text evidence="5 6">Catalyzes the oxidation of D-lactate to pyruvate.</text>
</comment>
<evidence type="ECO:0000256" key="5">
    <source>
        <dbReference type="HAMAP-Rule" id="MF_02092"/>
    </source>
</evidence>
<comment type="catalytic activity">
    <reaction evidence="5 6">
        <text>(R)-lactate + a quinone = a quinol + pyruvate</text>
        <dbReference type="Rhea" id="RHEA:51468"/>
        <dbReference type="ChEBI" id="CHEBI:15361"/>
        <dbReference type="ChEBI" id="CHEBI:16004"/>
        <dbReference type="ChEBI" id="CHEBI:24646"/>
        <dbReference type="ChEBI" id="CHEBI:132124"/>
        <dbReference type="EC" id="1.1.5.12"/>
    </reaction>
</comment>
<dbReference type="GO" id="GO:0071949">
    <property type="term" value="F:FAD binding"/>
    <property type="evidence" value="ECO:0007669"/>
    <property type="project" value="InterPro"/>
</dbReference>
<dbReference type="GO" id="GO:0031234">
    <property type="term" value="C:extrinsic component of cytoplasmic side of plasma membrane"/>
    <property type="evidence" value="ECO:0007669"/>
    <property type="project" value="UniProtKB-UniRule"/>
</dbReference>
<proteinExistence type="inferred from homology"/>
<keyword evidence="3 5" id="KW-0274">FAD</keyword>
<dbReference type="InterPro" id="IPR051264">
    <property type="entry name" value="FAD-oxidored/transferase_4"/>
</dbReference>
<dbReference type="Proteomes" id="UP000241167">
    <property type="component" value="Unassembled WGS sequence"/>
</dbReference>
<dbReference type="InterPro" id="IPR016172">
    <property type="entry name" value="D-lactate_DH_C-sub1"/>
</dbReference>
<accession>A0A2P7QM74</accession>
<dbReference type="Gene3D" id="3.30.465.10">
    <property type="match status" value="1"/>
</dbReference>
<dbReference type="PIRSF" id="PIRSF000101">
    <property type="entry name" value="D-lactate_dh"/>
    <property type="match status" value="1"/>
</dbReference>
<sequence length="580" mass="62304">MDNALPARSASTEIPSSDLVSRLRAIVGRRHVLTGVSATRPYATGYRVGGGPVAAVVRPRSLVELWRALCACVAADHIVIAQAANTGLTGGSTPDGAYDRPVVILSTRRIVAAWLLRDGRQVVALAGTTLDGLERMLAPLEREPHSVIGSSCIGASVVGGICNTSGGALIRRGPAYTEYALYAQVDADGEVQLCNRLGLHLGAAPEAILGRLDRGEVSDADIESDDRAASAADYEAQVRAVDAPSAARFNADPGRLFEASGSAGRVIVFAVRLDTFPRDARTATFYVGSNDPGDLTTLRRRMLAEGRTLPVSAEYIDREAFDVAARYGKDVFLAVRRLGTQRLGTLFAWKARIDRFARWTRILPANLSDHLAQAASRLAPAHLPPRLTAWRDRYAHHLILKVAGEGIEETRTLLGAIFPSASGDVFECTAEEASAAFLHRFAVAGAAIRYRAIHQREVGALIALDVALRRNDEDWHAPLPADVAAPIVRTLRYGHFFCHVFHLDYLVETGADAAALERRMLALLDARGAEYPAEHNVGHHYPAKPALAAHYRALDPGNRLNPGIGGTSRALGWGMAGRGE</sequence>
<evidence type="ECO:0000256" key="6">
    <source>
        <dbReference type="PIRNR" id="PIRNR000101"/>
    </source>
</evidence>
<organism evidence="9 10">
    <name type="scientific">Allosphingosinicella deserti</name>
    <dbReference type="NCBI Taxonomy" id="2116704"/>
    <lineage>
        <taxon>Bacteria</taxon>
        <taxon>Pseudomonadati</taxon>
        <taxon>Pseudomonadota</taxon>
        <taxon>Alphaproteobacteria</taxon>
        <taxon>Sphingomonadales</taxon>
        <taxon>Sphingomonadaceae</taxon>
        <taxon>Allosphingosinicella</taxon>
    </lineage>
</organism>
<dbReference type="GO" id="GO:0022904">
    <property type="term" value="P:respiratory electron transport chain"/>
    <property type="evidence" value="ECO:0007669"/>
    <property type="project" value="InterPro"/>
</dbReference>
<dbReference type="InterPro" id="IPR016166">
    <property type="entry name" value="FAD-bd_PCMH"/>
</dbReference>
<keyword evidence="10" id="KW-1185">Reference proteome</keyword>
<feature type="binding site" evidence="7">
    <location>
        <position position="263"/>
    </location>
    <ligand>
        <name>FAD</name>
        <dbReference type="ChEBI" id="CHEBI:57692"/>
    </ligand>
</feature>
<dbReference type="GO" id="GO:0004458">
    <property type="term" value="F:D-lactate dehydrogenase (cytochrome) activity"/>
    <property type="evidence" value="ECO:0007669"/>
    <property type="project" value="UniProtKB-UniRule"/>
</dbReference>
<evidence type="ECO:0000256" key="4">
    <source>
        <dbReference type="ARBA" id="ARBA00023002"/>
    </source>
</evidence>
<evidence type="ECO:0000256" key="3">
    <source>
        <dbReference type="ARBA" id="ARBA00022827"/>
    </source>
</evidence>
<keyword evidence="5 6" id="KW-0874">Quinone</keyword>
<evidence type="ECO:0000259" key="8">
    <source>
        <dbReference type="PROSITE" id="PS51387"/>
    </source>
</evidence>
<evidence type="ECO:0000313" key="10">
    <source>
        <dbReference type="Proteomes" id="UP000241167"/>
    </source>
</evidence>
<name>A0A2P7QM74_9SPHN</name>